<sequence length="175" mass="19031">MKKKITLQLSDDILERLKGAAGERCVNRAILVEKALDRFLAEPMNVGAPPQDRLAGFEQQLEGIQRDLRALNDTVALHARYHLALTTLVRDGGAPASADRVGEAPHARHAEGEAREHVKVVRSSEQDDEDLPFGAPTRRASHARTAAPVAEVSWGMPAAGEGGEDPFRVAQESMR</sequence>
<name>A0ABY3RLY4_9BRAD</name>
<dbReference type="EMBL" id="CP088156">
    <property type="protein sequence ID" value="UFZ08491.1"/>
    <property type="molecule type" value="Genomic_DNA"/>
</dbReference>
<keyword evidence="3" id="KW-1185">Reference proteome</keyword>
<dbReference type="Proteomes" id="UP001431010">
    <property type="component" value="Chromosome"/>
</dbReference>
<feature type="compositionally biased region" description="Basic and acidic residues" evidence="1">
    <location>
        <begin position="100"/>
        <end position="125"/>
    </location>
</feature>
<evidence type="ECO:0000256" key="1">
    <source>
        <dbReference type="SAM" id="MobiDB-lite"/>
    </source>
</evidence>
<proteinExistence type="predicted"/>
<feature type="region of interest" description="Disordered" evidence="1">
    <location>
        <begin position="93"/>
        <end position="175"/>
    </location>
</feature>
<protein>
    <submittedName>
        <fullName evidence="2">Ribbon-helix-helix domain-containing protein</fullName>
    </submittedName>
</protein>
<reference evidence="2" key="1">
    <citation type="journal article" date="2024" name="Antonie Van Leeuwenhoek">
        <title>Bradyrhizobium ontarionense sp. nov., a novel bacterial symbiont isolated from Aeschynomene indica (Indian jointvetch), harbours photosynthesis, nitrogen fixation and nitrous oxide (N2O) reductase genes.</title>
        <authorList>
            <person name="Bromfield E.S.P."/>
            <person name="Cloutier S."/>
        </authorList>
    </citation>
    <scope>NUCLEOTIDE SEQUENCE</scope>
    <source>
        <strain evidence="2">A19</strain>
    </source>
</reference>
<evidence type="ECO:0000313" key="2">
    <source>
        <dbReference type="EMBL" id="UFZ08491.1"/>
    </source>
</evidence>
<accession>A0ABY3RLY4</accession>
<gene>
    <name evidence="2" type="ORF">LQG66_25600</name>
</gene>
<evidence type="ECO:0000313" key="3">
    <source>
        <dbReference type="Proteomes" id="UP001431010"/>
    </source>
</evidence>
<organism evidence="2 3">
    <name type="scientific">Bradyrhizobium ontarionense</name>
    <dbReference type="NCBI Taxonomy" id="2898149"/>
    <lineage>
        <taxon>Bacteria</taxon>
        <taxon>Pseudomonadati</taxon>
        <taxon>Pseudomonadota</taxon>
        <taxon>Alphaproteobacteria</taxon>
        <taxon>Hyphomicrobiales</taxon>
        <taxon>Nitrobacteraceae</taxon>
        <taxon>Bradyrhizobium</taxon>
    </lineage>
</organism>
<dbReference type="RefSeq" id="WP_231327935.1">
    <property type="nucleotide sequence ID" value="NZ_CP088156.1"/>
</dbReference>
<dbReference type="CDD" id="cd21631">
    <property type="entry name" value="RHH_CopG_NikR-like"/>
    <property type="match status" value="1"/>
</dbReference>